<organism evidence="2 3">
    <name type="scientific">Roridomyces roridus</name>
    <dbReference type="NCBI Taxonomy" id="1738132"/>
    <lineage>
        <taxon>Eukaryota</taxon>
        <taxon>Fungi</taxon>
        <taxon>Dikarya</taxon>
        <taxon>Basidiomycota</taxon>
        <taxon>Agaricomycotina</taxon>
        <taxon>Agaricomycetes</taxon>
        <taxon>Agaricomycetidae</taxon>
        <taxon>Agaricales</taxon>
        <taxon>Marasmiineae</taxon>
        <taxon>Mycenaceae</taxon>
        <taxon>Roridomyces</taxon>
    </lineage>
</organism>
<feature type="transmembrane region" description="Helical" evidence="1">
    <location>
        <begin position="127"/>
        <end position="149"/>
    </location>
</feature>
<proteinExistence type="predicted"/>
<keyword evidence="3" id="KW-1185">Reference proteome</keyword>
<feature type="transmembrane region" description="Helical" evidence="1">
    <location>
        <begin position="251"/>
        <end position="271"/>
    </location>
</feature>
<accession>A0AAD7C434</accession>
<dbReference type="EMBL" id="JARKIF010000005">
    <property type="protein sequence ID" value="KAJ7638496.1"/>
    <property type="molecule type" value="Genomic_DNA"/>
</dbReference>
<feature type="transmembrane region" description="Helical" evidence="1">
    <location>
        <begin position="12"/>
        <end position="35"/>
    </location>
</feature>
<sequence>MPVNIINGTQSQLVLFLVLNMWPSHFGLPVLLAIILLSKRIKRHPTFINLCVGFIIIGVSSSLLVYAGRTTGPQPSKMLCLFQASILYGYPAFASLLAMMLVLQMFLTVRAAIMRTPTQGPQTVRTWAMIIAPYVALAICILATAVVGAENPDIVTRDRRFFYCSIDSDPLSGTIAVFGAVFCLVTVVLEVMTLTMIYKLWKAGKQPGAKAVVSIELSLPLRVMAFGMFVFVAMGLSLLSVKAPESPVPDLVIAFAATIVILIFGTQPDILRALCFWRREPILILNAHSGTVTPSGDKAREAAV</sequence>
<feature type="transmembrane region" description="Helical" evidence="1">
    <location>
        <begin position="219"/>
        <end position="239"/>
    </location>
</feature>
<evidence type="ECO:0000313" key="3">
    <source>
        <dbReference type="Proteomes" id="UP001221142"/>
    </source>
</evidence>
<keyword evidence="1" id="KW-0812">Transmembrane</keyword>
<dbReference type="Proteomes" id="UP001221142">
    <property type="component" value="Unassembled WGS sequence"/>
</dbReference>
<feature type="transmembrane region" description="Helical" evidence="1">
    <location>
        <begin position="175"/>
        <end position="198"/>
    </location>
</feature>
<keyword evidence="1" id="KW-1133">Transmembrane helix</keyword>
<reference evidence="2" key="1">
    <citation type="submission" date="2023-03" db="EMBL/GenBank/DDBJ databases">
        <title>Massive genome expansion in bonnet fungi (Mycena s.s.) driven by repeated elements and novel gene families across ecological guilds.</title>
        <authorList>
            <consortium name="Lawrence Berkeley National Laboratory"/>
            <person name="Harder C.B."/>
            <person name="Miyauchi S."/>
            <person name="Viragh M."/>
            <person name="Kuo A."/>
            <person name="Thoen E."/>
            <person name="Andreopoulos B."/>
            <person name="Lu D."/>
            <person name="Skrede I."/>
            <person name="Drula E."/>
            <person name="Henrissat B."/>
            <person name="Morin E."/>
            <person name="Kohler A."/>
            <person name="Barry K."/>
            <person name="LaButti K."/>
            <person name="Morin E."/>
            <person name="Salamov A."/>
            <person name="Lipzen A."/>
            <person name="Mereny Z."/>
            <person name="Hegedus B."/>
            <person name="Baldrian P."/>
            <person name="Stursova M."/>
            <person name="Weitz H."/>
            <person name="Taylor A."/>
            <person name="Grigoriev I.V."/>
            <person name="Nagy L.G."/>
            <person name="Martin F."/>
            <person name="Kauserud H."/>
        </authorList>
    </citation>
    <scope>NUCLEOTIDE SEQUENCE</scope>
    <source>
        <strain evidence="2">9284</strain>
    </source>
</reference>
<name>A0AAD7C434_9AGAR</name>
<protein>
    <submittedName>
        <fullName evidence="2">Uncharacterized protein</fullName>
    </submittedName>
</protein>
<keyword evidence="1" id="KW-0472">Membrane</keyword>
<comment type="caution">
    <text evidence="2">The sequence shown here is derived from an EMBL/GenBank/DDBJ whole genome shotgun (WGS) entry which is preliminary data.</text>
</comment>
<evidence type="ECO:0000313" key="2">
    <source>
        <dbReference type="EMBL" id="KAJ7638496.1"/>
    </source>
</evidence>
<gene>
    <name evidence="2" type="ORF">FB45DRAFT_903048</name>
</gene>
<feature type="transmembrane region" description="Helical" evidence="1">
    <location>
        <begin position="47"/>
        <end position="67"/>
    </location>
</feature>
<feature type="transmembrane region" description="Helical" evidence="1">
    <location>
        <begin position="87"/>
        <end position="107"/>
    </location>
</feature>
<dbReference type="AlphaFoldDB" id="A0AAD7C434"/>
<evidence type="ECO:0000256" key="1">
    <source>
        <dbReference type="SAM" id="Phobius"/>
    </source>
</evidence>